<sequence>MCTIAYSNSIFHQNQLTPAYSRRATVKKLRPLSSTLIFEQPEIKEDNKFHDENDADLFDVETDWISHAKWEEAKAGLKKHVCLSCGKRFSNKTMKRIHGVLKHKSSL</sequence>
<name>A0ABN7T4F1_OIKDI</name>
<proteinExistence type="predicted"/>
<reference evidence="2 3" key="1">
    <citation type="submission" date="2021-04" db="EMBL/GenBank/DDBJ databases">
        <authorList>
            <person name="Bliznina A."/>
        </authorList>
    </citation>
    <scope>NUCLEOTIDE SEQUENCE [LARGE SCALE GENOMIC DNA]</scope>
</reference>
<evidence type="ECO:0000259" key="1">
    <source>
        <dbReference type="PROSITE" id="PS00028"/>
    </source>
</evidence>
<organism evidence="2 3">
    <name type="scientific">Oikopleura dioica</name>
    <name type="common">Tunicate</name>
    <dbReference type="NCBI Taxonomy" id="34765"/>
    <lineage>
        <taxon>Eukaryota</taxon>
        <taxon>Metazoa</taxon>
        <taxon>Chordata</taxon>
        <taxon>Tunicata</taxon>
        <taxon>Appendicularia</taxon>
        <taxon>Copelata</taxon>
        <taxon>Oikopleuridae</taxon>
        <taxon>Oikopleura</taxon>
    </lineage>
</organism>
<dbReference type="InterPro" id="IPR013087">
    <property type="entry name" value="Znf_C2H2_type"/>
</dbReference>
<keyword evidence="3" id="KW-1185">Reference proteome</keyword>
<protein>
    <submittedName>
        <fullName evidence="2">Oidioi.mRNA.OKI2018_I69.chr2.g5355.t1.cds</fullName>
    </submittedName>
</protein>
<dbReference type="PROSITE" id="PS00028">
    <property type="entry name" value="ZINC_FINGER_C2H2_1"/>
    <property type="match status" value="1"/>
</dbReference>
<feature type="domain" description="C2H2-type" evidence="1">
    <location>
        <begin position="82"/>
        <end position="103"/>
    </location>
</feature>
<evidence type="ECO:0000313" key="2">
    <source>
        <dbReference type="EMBL" id="CAG5111016.1"/>
    </source>
</evidence>
<gene>
    <name evidence="2" type="ORF">OKIOD_LOCUS14120</name>
</gene>
<evidence type="ECO:0000313" key="3">
    <source>
        <dbReference type="Proteomes" id="UP001158576"/>
    </source>
</evidence>
<dbReference type="Proteomes" id="UP001158576">
    <property type="component" value="Chromosome 2"/>
</dbReference>
<dbReference type="EMBL" id="OU015567">
    <property type="protein sequence ID" value="CAG5111016.1"/>
    <property type="molecule type" value="Genomic_DNA"/>
</dbReference>
<accession>A0ABN7T4F1</accession>